<dbReference type="VEuPathDB" id="FungiDB:DIURU_000095"/>
<keyword evidence="3" id="KW-1185">Reference proteome</keyword>
<name>A0A642V132_DIURU</name>
<comment type="caution">
    <text evidence="2">The sequence shown here is derived from an EMBL/GenBank/DDBJ whole genome shotgun (WGS) entry which is preliminary data.</text>
</comment>
<evidence type="ECO:0000313" key="2">
    <source>
        <dbReference type="EMBL" id="KAA8908552.1"/>
    </source>
</evidence>
<feature type="region of interest" description="Disordered" evidence="1">
    <location>
        <begin position="177"/>
        <end position="216"/>
    </location>
</feature>
<sequence>MDEPVASPSTLKLDVMGSSALNPIVLSQQPTPATNKASFGTEARQSFENPRGKVVDVYNDNLLSIRQPISETNIVSQENSYRGNNPLIDCKFRASGGCGTFKGNSRNPNDIIKHMFKRHFKFDNLVVTEKTKVTDMLKQFGTCKCGYHGAAVAWLNDHVLNDQSLCPLLSTAVDSNRADGRTTNDEPCTTDSMSKKKSSLFPTSSRSKLKSMKSNEHTRPKRLINRLVQRSKRKEKNQYDWPRACNFQALGKCGKISNKIKNCYIFRNHMFNRHFTFDDVDLPNDDLYWDDYGTCECGYHDQAKTWWYDHILSEKHPCPLTTASIDPDAPTAGKCTVCGRNFEANLQQHIKSHRDDWQTKCKFQGDANCGLFDGTTNDKVHMFMRHFLFDNLQDSWKATLSVLFTSSGRCKCGFRGTGEAWINEHVMAPDNPCPLVPSAFAPRPNTLTDAVCKVGANSSSETGKSCCSHTNDSECRNAKPHQPSLGWLVGS</sequence>
<gene>
    <name evidence="2" type="ORF">DIURU_000095</name>
</gene>
<proteinExistence type="predicted"/>
<accession>A0A642V132</accession>
<evidence type="ECO:0000313" key="3">
    <source>
        <dbReference type="Proteomes" id="UP000449547"/>
    </source>
</evidence>
<dbReference type="RefSeq" id="XP_034015040.1">
    <property type="nucleotide sequence ID" value="XM_034159254.1"/>
</dbReference>
<reference evidence="2 3" key="1">
    <citation type="submission" date="2019-07" db="EMBL/GenBank/DDBJ databases">
        <title>Genome assembly of two rare yeast pathogens: Diutina rugosa and Trichomonascus ciferrii.</title>
        <authorList>
            <person name="Mixao V."/>
            <person name="Saus E."/>
            <person name="Hansen A."/>
            <person name="Lass-Flor C."/>
            <person name="Gabaldon T."/>
        </authorList>
    </citation>
    <scope>NUCLEOTIDE SEQUENCE [LARGE SCALE GENOMIC DNA]</scope>
    <source>
        <strain evidence="2 3">CBS 613</strain>
    </source>
</reference>
<dbReference type="EMBL" id="SWFT01000005">
    <property type="protein sequence ID" value="KAA8908552.1"/>
    <property type="molecule type" value="Genomic_DNA"/>
</dbReference>
<dbReference type="AlphaFoldDB" id="A0A642V132"/>
<dbReference type="Proteomes" id="UP000449547">
    <property type="component" value="Unassembled WGS sequence"/>
</dbReference>
<dbReference type="GeneID" id="54778748"/>
<evidence type="ECO:0000256" key="1">
    <source>
        <dbReference type="SAM" id="MobiDB-lite"/>
    </source>
</evidence>
<organism evidence="2 3">
    <name type="scientific">Diutina rugosa</name>
    <name type="common">Yeast</name>
    <name type="synonym">Candida rugosa</name>
    <dbReference type="NCBI Taxonomy" id="5481"/>
    <lineage>
        <taxon>Eukaryota</taxon>
        <taxon>Fungi</taxon>
        <taxon>Dikarya</taxon>
        <taxon>Ascomycota</taxon>
        <taxon>Saccharomycotina</taxon>
        <taxon>Pichiomycetes</taxon>
        <taxon>Debaryomycetaceae</taxon>
        <taxon>Diutina</taxon>
    </lineage>
</organism>
<protein>
    <submittedName>
        <fullName evidence="2">Uncharacterized protein</fullName>
    </submittedName>
</protein>